<feature type="transmembrane region" description="Helical" evidence="1">
    <location>
        <begin position="76"/>
        <end position="96"/>
    </location>
</feature>
<name>A0AAW9DQ56_ACIAO</name>
<accession>A0AAW9DQ56</accession>
<keyword evidence="3" id="KW-1185">Reference proteome</keyword>
<dbReference type="Pfam" id="PF06170">
    <property type="entry name" value="DUF983"/>
    <property type="match status" value="1"/>
</dbReference>
<evidence type="ECO:0000313" key="2">
    <source>
        <dbReference type="EMBL" id="MDX5930457.1"/>
    </source>
</evidence>
<protein>
    <submittedName>
        <fullName evidence="2">DUF983 domain-containing protein</fullName>
    </submittedName>
</protein>
<feature type="transmembrane region" description="Helical" evidence="1">
    <location>
        <begin position="108"/>
        <end position="126"/>
    </location>
</feature>
<keyword evidence="1" id="KW-0812">Transmembrane</keyword>
<proteinExistence type="predicted"/>
<dbReference type="InterPro" id="IPR009325">
    <property type="entry name" value="DUF983"/>
</dbReference>
<gene>
    <name evidence="2" type="ORF">SIL87_06735</name>
</gene>
<evidence type="ECO:0000313" key="3">
    <source>
        <dbReference type="Proteomes" id="UP001279553"/>
    </source>
</evidence>
<sequence length="146" mass="16314">MNDRMNDRGPVRWQRKTQPTATPIFTMPGWGTAIRRGLLMRCPSCGKASAFANWFNIRPRCPSCDAPLGDVPCESLPPYLTIVIGLAIIGIALILSDRHGHLDYRTSLLIFIPFAIFLQLVVQRPIKGVVLAVMMKLNMVRETHDG</sequence>
<reference evidence="2 3" key="1">
    <citation type="submission" date="2023-11" db="EMBL/GenBank/DDBJ databases">
        <title>MicrobeMod: A computational toolkit for identifying prokaryotic methylation and restriction-modification with nanopore sequencing.</title>
        <authorList>
            <person name="Crits-Christoph A."/>
            <person name="Kang S.C."/>
            <person name="Lee H."/>
            <person name="Ostrov N."/>
        </authorList>
    </citation>
    <scope>NUCLEOTIDE SEQUENCE [LARGE SCALE GENOMIC DNA]</scope>
    <source>
        <strain evidence="2 3">DSMZ 700</strain>
    </source>
</reference>
<organism evidence="2 3">
    <name type="scientific">Acidiphilium acidophilum</name>
    <name type="common">Thiobacillus acidophilus</name>
    <dbReference type="NCBI Taxonomy" id="76588"/>
    <lineage>
        <taxon>Bacteria</taxon>
        <taxon>Pseudomonadati</taxon>
        <taxon>Pseudomonadota</taxon>
        <taxon>Alphaproteobacteria</taxon>
        <taxon>Acetobacterales</taxon>
        <taxon>Acidocellaceae</taxon>
        <taxon>Acidiphilium</taxon>
    </lineage>
</organism>
<comment type="caution">
    <text evidence="2">The sequence shown here is derived from an EMBL/GenBank/DDBJ whole genome shotgun (WGS) entry which is preliminary data.</text>
</comment>
<dbReference type="RefSeq" id="WP_319613402.1">
    <property type="nucleotide sequence ID" value="NZ_JAWXYB010000018.1"/>
</dbReference>
<evidence type="ECO:0000256" key="1">
    <source>
        <dbReference type="SAM" id="Phobius"/>
    </source>
</evidence>
<keyword evidence="1" id="KW-0472">Membrane</keyword>
<dbReference type="AlphaFoldDB" id="A0AAW9DQ56"/>
<keyword evidence="1" id="KW-1133">Transmembrane helix</keyword>
<dbReference type="EMBL" id="JAWXYB010000018">
    <property type="protein sequence ID" value="MDX5930457.1"/>
    <property type="molecule type" value="Genomic_DNA"/>
</dbReference>
<dbReference type="Proteomes" id="UP001279553">
    <property type="component" value="Unassembled WGS sequence"/>
</dbReference>